<dbReference type="GO" id="GO:0016020">
    <property type="term" value="C:membrane"/>
    <property type="evidence" value="ECO:0007669"/>
    <property type="project" value="UniProtKB-SubCell"/>
</dbReference>
<accession>A0A0Q9WG50</accession>
<name>A0A0Q9WG50_DROVI</name>
<evidence type="ECO:0000313" key="5">
    <source>
        <dbReference type="EMBL" id="KRF79424.1"/>
    </source>
</evidence>
<feature type="transmembrane region" description="Helical" evidence="3">
    <location>
        <begin position="323"/>
        <end position="343"/>
    </location>
</feature>
<evidence type="ECO:0000313" key="6">
    <source>
        <dbReference type="Proteomes" id="UP000008792"/>
    </source>
</evidence>
<dbReference type="InterPro" id="IPR036259">
    <property type="entry name" value="MFS_trans_sf"/>
</dbReference>
<dbReference type="PANTHER" id="PTHR11360:SF286">
    <property type="entry name" value="GH22266P"/>
    <property type="match status" value="1"/>
</dbReference>
<feature type="transmembrane region" description="Helical" evidence="3">
    <location>
        <begin position="803"/>
        <end position="825"/>
    </location>
</feature>
<feature type="transmembrane region" description="Helical" evidence="3">
    <location>
        <begin position="355"/>
        <end position="374"/>
    </location>
</feature>
<gene>
    <name evidence="5" type="primary">Dvir\GJ26276</name>
    <name evidence="5" type="ORF">Dvir_GJ26276</name>
</gene>
<feature type="transmembrane region" description="Helical" evidence="3">
    <location>
        <begin position="740"/>
        <end position="760"/>
    </location>
</feature>
<dbReference type="PANTHER" id="PTHR11360">
    <property type="entry name" value="MONOCARBOXYLATE TRANSPORTER"/>
    <property type="match status" value="1"/>
</dbReference>
<dbReference type="KEGG" id="dvi:26531046"/>
<feature type="transmembrane region" description="Helical" evidence="3">
    <location>
        <begin position="831"/>
        <end position="856"/>
    </location>
</feature>
<feature type="compositionally biased region" description="Low complexity" evidence="2">
    <location>
        <begin position="106"/>
        <end position="120"/>
    </location>
</feature>
<feature type="transmembrane region" description="Helical" evidence="3">
    <location>
        <begin position="680"/>
        <end position="698"/>
    </location>
</feature>
<feature type="transmembrane region" description="Helical" evidence="3">
    <location>
        <begin position="285"/>
        <end position="311"/>
    </location>
</feature>
<dbReference type="InParanoid" id="A0A0Q9WG50"/>
<dbReference type="AlphaFoldDB" id="A0A0Q9WG50"/>
<dbReference type="SUPFAM" id="SSF103473">
    <property type="entry name" value="MFS general substrate transporter"/>
    <property type="match status" value="1"/>
</dbReference>
<feature type="transmembrane region" description="Helical" evidence="3">
    <location>
        <begin position="766"/>
        <end position="791"/>
    </location>
</feature>
<dbReference type="Proteomes" id="UP000008792">
    <property type="component" value="Unassembled WGS sequence"/>
</dbReference>
<dbReference type="PROSITE" id="PS50850">
    <property type="entry name" value="MFS"/>
    <property type="match status" value="1"/>
</dbReference>
<dbReference type="Gene3D" id="1.20.1250.20">
    <property type="entry name" value="MFS general substrate transporter like domains"/>
    <property type="match status" value="2"/>
</dbReference>
<evidence type="ECO:0000259" key="4">
    <source>
        <dbReference type="PROSITE" id="PS50850"/>
    </source>
</evidence>
<sequence length="870" mass="95932">MSRKRSQGSRTPPSTPPLPLDERRYATPEEECERTFQARTAAQGLDHSDVASTGTGRTIDGERQPVEALPMPLILLAAPLGPREMKDAQVNTDPVYPPGTHVENRPTVSTVPVVPAVPVAGPNSALKPTRSEIPHKSPTTVPYNQMHGRKNSRRSTSSDNYDQDEPLTTKKTKVFKKRHAKPNPAADESDDSILVSKTTNHNLRKSNITAMSDFTDIPRSDESDRARTLESSSIKYSSSGTIIVTEGEVVDLDPNDFQQRNLPPNLRLASGLAFIYMAIPPDGGYGWVVLILSFLAQLIVDGIVFTIGILLPHMANEFNVSNGQVVLVGSVQIGCYFFGGAFSSALINIYGFRPVALGGVIISALAMLAASFSPSLSAVIFFYSIIGGPGLSMIWVSSQLIIGFYFERYRPIASGFSCSGAGAGILIFSITNNILVQNMGWRNTIRIQVILVCLLLFVAIAYLEVAPSPVGVVHQADPLTSSSSNEYYGNFYVHNFLGDDFSVKRSHNVIETYEPPSKKKGKLRRCIQFCCPCCGKSKLKEEWTASERSERNYVVRPDPLQRDDLFYTGPIDYEEPHHKEQFDGKELELVGTQTHLQSAAYGLHNIHNYDGSSNMSETGSGSDGRLRPLAPKHTFSTAPQPHRRKKSRKPRKRGWLHTKVMKGMNRLFDVHLLKSFEFRILLAAAFFYPMGFNIPFLYSKMRTSIPAEYARMIGPAIGASNFVTRILCGFIAYKLRSWTNYICGGGMFLGGVMVFISAFFGTDLIWFQMVYGLCYGIAPAVYATLRALIYVRYLGLTKLTNAFGITALAMGLGVFIGTTLGGLLLDKTGGYVVPFAFAGLCIMLAGALKLILPALLKWRRKQYQSRALHK</sequence>
<evidence type="ECO:0000256" key="1">
    <source>
        <dbReference type="ARBA" id="ARBA00004141"/>
    </source>
</evidence>
<reference evidence="5 6" key="1">
    <citation type="journal article" date="2007" name="Nature">
        <title>Evolution of genes and genomes on the Drosophila phylogeny.</title>
        <authorList>
            <consortium name="Drosophila 12 Genomes Consortium"/>
            <person name="Clark A.G."/>
            <person name="Eisen M.B."/>
            <person name="Smith D.R."/>
            <person name="Bergman C.M."/>
            <person name="Oliver B."/>
            <person name="Markow T.A."/>
            <person name="Kaufman T.C."/>
            <person name="Kellis M."/>
            <person name="Gelbart W."/>
            <person name="Iyer V.N."/>
            <person name="Pollard D.A."/>
            <person name="Sackton T.B."/>
            <person name="Larracuente A.M."/>
            <person name="Singh N.D."/>
            <person name="Abad J.P."/>
            <person name="Abt D.N."/>
            <person name="Adryan B."/>
            <person name="Aguade M."/>
            <person name="Akashi H."/>
            <person name="Anderson W.W."/>
            <person name="Aquadro C.F."/>
            <person name="Ardell D.H."/>
            <person name="Arguello R."/>
            <person name="Artieri C.G."/>
            <person name="Barbash D.A."/>
            <person name="Barker D."/>
            <person name="Barsanti P."/>
            <person name="Batterham P."/>
            <person name="Batzoglou S."/>
            <person name="Begun D."/>
            <person name="Bhutkar A."/>
            <person name="Blanco E."/>
            <person name="Bosak S.A."/>
            <person name="Bradley R.K."/>
            <person name="Brand A.D."/>
            <person name="Brent M.R."/>
            <person name="Brooks A.N."/>
            <person name="Brown R.H."/>
            <person name="Butlin R.K."/>
            <person name="Caggese C."/>
            <person name="Calvi B.R."/>
            <person name="Bernardo de Carvalho A."/>
            <person name="Caspi A."/>
            <person name="Castrezana S."/>
            <person name="Celniker S.E."/>
            <person name="Chang J.L."/>
            <person name="Chapple C."/>
            <person name="Chatterji S."/>
            <person name="Chinwalla A."/>
            <person name="Civetta A."/>
            <person name="Clifton S.W."/>
            <person name="Comeron J.M."/>
            <person name="Costello J.C."/>
            <person name="Coyne J.A."/>
            <person name="Daub J."/>
            <person name="David R.G."/>
            <person name="Delcher A.L."/>
            <person name="Delehaunty K."/>
            <person name="Do C.B."/>
            <person name="Ebling H."/>
            <person name="Edwards K."/>
            <person name="Eickbush T."/>
            <person name="Evans J.D."/>
            <person name="Filipski A."/>
            <person name="Findeiss S."/>
            <person name="Freyhult E."/>
            <person name="Fulton L."/>
            <person name="Fulton R."/>
            <person name="Garcia A.C."/>
            <person name="Gardiner A."/>
            <person name="Garfield D.A."/>
            <person name="Garvin B.E."/>
            <person name="Gibson G."/>
            <person name="Gilbert D."/>
            <person name="Gnerre S."/>
            <person name="Godfrey J."/>
            <person name="Good R."/>
            <person name="Gotea V."/>
            <person name="Gravely B."/>
            <person name="Greenberg A.J."/>
            <person name="Griffiths-Jones S."/>
            <person name="Gross S."/>
            <person name="Guigo R."/>
            <person name="Gustafson E.A."/>
            <person name="Haerty W."/>
            <person name="Hahn M.W."/>
            <person name="Halligan D.L."/>
            <person name="Halpern A.L."/>
            <person name="Halter G.M."/>
            <person name="Han M.V."/>
            <person name="Heger A."/>
            <person name="Hillier L."/>
            <person name="Hinrichs A.S."/>
            <person name="Holmes I."/>
            <person name="Hoskins R.A."/>
            <person name="Hubisz M.J."/>
            <person name="Hultmark D."/>
            <person name="Huntley M.A."/>
            <person name="Jaffe D.B."/>
            <person name="Jagadeeshan S."/>
            <person name="Jeck W.R."/>
            <person name="Johnson J."/>
            <person name="Jones C.D."/>
            <person name="Jordan W.C."/>
            <person name="Karpen G.H."/>
            <person name="Kataoka E."/>
            <person name="Keightley P.D."/>
            <person name="Kheradpour P."/>
            <person name="Kirkness E.F."/>
            <person name="Koerich L.B."/>
            <person name="Kristiansen K."/>
            <person name="Kudrna D."/>
            <person name="Kulathinal R.J."/>
            <person name="Kumar S."/>
            <person name="Kwok R."/>
            <person name="Lander E."/>
            <person name="Langley C.H."/>
            <person name="Lapoint R."/>
            <person name="Lazzaro B.P."/>
            <person name="Lee S.J."/>
            <person name="Levesque L."/>
            <person name="Li R."/>
            <person name="Lin C.F."/>
            <person name="Lin M.F."/>
            <person name="Lindblad-Toh K."/>
            <person name="Llopart A."/>
            <person name="Long M."/>
            <person name="Low L."/>
            <person name="Lozovsky E."/>
            <person name="Lu J."/>
            <person name="Luo M."/>
            <person name="Machado C.A."/>
            <person name="Makalowski W."/>
            <person name="Marzo M."/>
            <person name="Matsuda M."/>
            <person name="Matzkin L."/>
            <person name="McAllister B."/>
            <person name="McBride C.S."/>
            <person name="McKernan B."/>
            <person name="McKernan K."/>
            <person name="Mendez-Lago M."/>
            <person name="Minx P."/>
            <person name="Mollenhauer M.U."/>
            <person name="Montooth K."/>
            <person name="Mount S.M."/>
            <person name="Mu X."/>
            <person name="Myers E."/>
            <person name="Negre B."/>
            <person name="Newfeld S."/>
            <person name="Nielsen R."/>
            <person name="Noor M.A."/>
            <person name="O'Grady P."/>
            <person name="Pachter L."/>
            <person name="Papaceit M."/>
            <person name="Parisi M.J."/>
            <person name="Parisi M."/>
            <person name="Parts L."/>
            <person name="Pedersen J.S."/>
            <person name="Pesole G."/>
            <person name="Phillippy A.M."/>
            <person name="Ponting C.P."/>
            <person name="Pop M."/>
            <person name="Porcelli D."/>
            <person name="Powell J.R."/>
            <person name="Prohaska S."/>
            <person name="Pruitt K."/>
            <person name="Puig M."/>
            <person name="Quesneville H."/>
            <person name="Ram K.R."/>
            <person name="Rand D."/>
            <person name="Rasmussen M.D."/>
            <person name="Reed L.K."/>
            <person name="Reenan R."/>
            <person name="Reily A."/>
            <person name="Remington K.A."/>
            <person name="Rieger T.T."/>
            <person name="Ritchie M.G."/>
            <person name="Robin C."/>
            <person name="Rogers Y.H."/>
            <person name="Rohde C."/>
            <person name="Rozas J."/>
            <person name="Rubenfield M.J."/>
            <person name="Ruiz A."/>
            <person name="Russo S."/>
            <person name="Salzberg S.L."/>
            <person name="Sanchez-Gracia A."/>
            <person name="Saranga D.J."/>
            <person name="Sato H."/>
            <person name="Schaeffer S.W."/>
            <person name="Schatz M.C."/>
            <person name="Schlenke T."/>
            <person name="Schwartz R."/>
            <person name="Segarra C."/>
            <person name="Singh R.S."/>
            <person name="Sirot L."/>
            <person name="Sirota M."/>
            <person name="Sisneros N.B."/>
            <person name="Smith C.D."/>
            <person name="Smith T.F."/>
            <person name="Spieth J."/>
            <person name="Stage D.E."/>
            <person name="Stark A."/>
            <person name="Stephan W."/>
            <person name="Strausberg R.L."/>
            <person name="Strempel S."/>
            <person name="Sturgill D."/>
            <person name="Sutton G."/>
            <person name="Sutton G.G."/>
            <person name="Tao W."/>
            <person name="Teichmann S."/>
            <person name="Tobari Y.N."/>
            <person name="Tomimura Y."/>
            <person name="Tsolas J.M."/>
            <person name="Valente V.L."/>
            <person name="Venter E."/>
            <person name="Venter J.C."/>
            <person name="Vicario S."/>
            <person name="Vieira F.G."/>
            <person name="Vilella A.J."/>
            <person name="Villasante A."/>
            <person name="Walenz B."/>
            <person name="Wang J."/>
            <person name="Wasserman M."/>
            <person name="Watts T."/>
            <person name="Wilson D."/>
            <person name="Wilson R.K."/>
            <person name="Wing R.A."/>
            <person name="Wolfner M.F."/>
            <person name="Wong A."/>
            <person name="Wong G.K."/>
            <person name="Wu C.I."/>
            <person name="Wu G."/>
            <person name="Yamamoto D."/>
            <person name="Yang H.P."/>
            <person name="Yang S.P."/>
            <person name="Yorke J.A."/>
            <person name="Yoshida K."/>
            <person name="Zdobnov E."/>
            <person name="Zhang P."/>
            <person name="Zhang Y."/>
            <person name="Zimin A.V."/>
            <person name="Baldwin J."/>
            <person name="Abdouelleil A."/>
            <person name="Abdulkadir J."/>
            <person name="Abebe A."/>
            <person name="Abera B."/>
            <person name="Abreu J."/>
            <person name="Acer S.C."/>
            <person name="Aftuck L."/>
            <person name="Alexander A."/>
            <person name="An P."/>
            <person name="Anderson E."/>
            <person name="Anderson S."/>
            <person name="Arachi H."/>
            <person name="Azer M."/>
            <person name="Bachantsang P."/>
            <person name="Barry A."/>
            <person name="Bayul T."/>
            <person name="Berlin A."/>
            <person name="Bessette D."/>
            <person name="Bloom T."/>
            <person name="Blye J."/>
            <person name="Boguslavskiy L."/>
            <person name="Bonnet C."/>
            <person name="Boukhgalter B."/>
            <person name="Bourzgui I."/>
            <person name="Brown A."/>
            <person name="Cahill P."/>
            <person name="Channer S."/>
            <person name="Cheshatsang Y."/>
            <person name="Chuda L."/>
            <person name="Citroen M."/>
            <person name="Collymore A."/>
            <person name="Cooke P."/>
            <person name="Costello M."/>
            <person name="D'Aco K."/>
            <person name="Daza R."/>
            <person name="De Haan G."/>
            <person name="DeGray S."/>
            <person name="DeMaso C."/>
            <person name="Dhargay N."/>
            <person name="Dooley K."/>
            <person name="Dooley E."/>
            <person name="Doricent M."/>
            <person name="Dorje P."/>
            <person name="Dorjee K."/>
            <person name="Dupes A."/>
            <person name="Elong R."/>
            <person name="Falk J."/>
            <person name="Farina A."/>
            <person name="Faro S."/>
            <person name="Ferguson D."/>
            <person name="Fisher S."/>
            <person name="Foley C.D."/>
            <person name="Franke A."/>
            <person name="Friedrich D."/>
            <person name="Gadbois L."/>
            <person name="Gearin G."/>
            <person name="Gearin C.R."/>
            <person name="Giannoukos G."/>
            <person name="Goode T."/>
            <person name="Graham J."/>
            <person name="Grandbois E."/>
            <person name="Grewal S."/>
            <person name="Gyaltsen K."/>
            <person name="Hafez N."/>
            <person name="Hagos B."/>
            <person name="Hall J."/>
            <person name="Henson C."/>
            <person name="Hollinger A."/>
            <person name="Honan T."/>
            <person name="Huard M.D."/>
            <person name="Hughes L."/>
            <person name="Hurhula B."/>
            <person name="Husby M.E."/>
            <person name="Kamat A."/>
            <person name="Kanga B."/>
            <person name="Kashin S."/>
            <person name="Khazanovich D."/>
            <person name="Kisner P."/>
            <person name="Lance K."/>
            <person name="Lara M."/>
            <person name="Lee W."/>
            <person name="Lennon N."/>
            <person name="Letendre F."/>
            <person name="LeVine R."/>
            <person name="Lipovsky A."/>
            <person name="Liu X."/>
            <person name="Liu J."/>
            <person name="Liu S."/>
            <person name="Lokyitsang T."/>
            <person name="Lokyitsang Y."/>
            <person name="Lubonja R."/>
            <person name="Lui A."/>
            <person name="MacDonald P."/>
            <person name="Magnisalis V."/>
            <person name="Maru K."/>
            <person name="Matthews C."/>
            <person name="McCusker W."/>
            <person name="McDonough S."/>
            <person name="Mehta T."/>
            <person name="Meldrim J."/>
            <person name="Meneus L."/>
            <person name="Mihai O."/>
            <person name="Mihalev A."/>
            <person name="Mihova T."/>
            <person name="Mittelman R."/>
            <person name="Mlenga V."/>
            <person name="Montmayeur A."/>
            <person name="Mulrain L."/>
            <person name="Navidi A."/>
            <person name="Naylor J."/>
            <person name="Negash T."/>
            <person name="Nguyen T."/>
            <person name="Nguyen N."/>
            <person name="Nicol R."/>
            <person name="Norbu C."/>
            <person name="Norbu N."/>
            <person name="Novod N."/>
            <person name="O'Neill B."/>
            <person name="Osman S."/>
            <person name="Markiewicz E."/>
            <person name="Oyono O.L."/>
            <person name="Patti C."/>
            <person name="Phunkhang P."/>
            <person name="Pierre F."/>
            <person name="Priest M."/>
            <person name="Raghuraman S."/>
            <person name="Rege F."/>
            <person name="Reyes R."/>
            <person name="Rise C."/>
            <person name="Rogov P."/>
            <person name="Ross K."/>
            <person name="Ryan E."/>
            <person name="Settipalli S."/>
            <person name="Shea T."/>
            <person name="Sherpa N."/>
            <person name="Shi L."/>
            <person name="Shih D."/>
            <person name="Sparrow T."/>
            <person name="Spaulding J."/>
            <person name="Stalker J."/>
            <person name="Stange-Thomann N."/>
            <person name="Stavropoulos S."/>
            <person name="Stone C."/>
            <person name="Strader C."/>
            <person name="Tesfaye S."/>
            <person name="Thomson T."/>
            <person name="Thoulutsang Y."/>
            <person name="Thoulutsang D."/>
            <person name="Topham K."/>
            <person name="Topping I."/>
            <person name="Tsamla T."/>
            <person name="Vassiliev H."/>
            <person name="Vo A."/>
            <person name="Wangchuk T."/>
            <person name="Wangdi T."/>
            <person name="Weiand M."/>
            <person name="Wilkinson J."/>
            <person name="Wilson A."/>
            <person name="Yadav S."/>
            <person name="Young G."/>
            <person name="Yu Q."/>
            <person name="Zembek L."/>
            <person name="Zhong D."/>
            <person name="Zimmer A."/>
            <person name="Zwirko Z."/>
            <person name="Jaffe D.B."/>
            <person name="Alvarez P."/>
            <person name="Brockman W."/>
            <person name="Butler J."/>
            <person name="Chin C."/>
            <person name="Gnerre S."/>
            <person name="Grabherr M."/>
            <person name="Kleber M."/>
            <person name="Mauceli E."/>
            <person name="MacCallum I."/>
        </authorList>
    </citation>
    <scope>NUCLEOTIDE SEQUENCE [LARGE SCALE GENOMIC DNA]</scope>
    <source>
        <strain evidence="6">Tucson 15010-1051.87</strain>
    </source>
</reference>
<feature type="region of interest" description="Disordered" evidence="2">
    <location>
        <begin position="612"/>
        <end position="652"/>
    </location>
</feature>
<dbReference type="FunCoup" id="A0A0Q9WG50">
    <property type="interactions" value="8"/>
</dbReference>
<feature type="transmembrane region" description="Helical" evidence="3">
    <location>
        <begin position="710"/>
        <end position="733"/>
    </location>
</feature>
<evidence type="ECO:0000256" key="2">
    <source>
        <dbReference type="SAM" id="MobiDB-lite"/>
    </source>
</evidence>
<dbReference type="InterPro" id="IPR011701">
    <property type="entry name" value="MFS"/>
</dbReference>
<comment type="subcellular location">
    <subcellularLocation>
        <location evidence="1">Membrane</location>
        <topology evidence="1">Multi-pass membrane protein</topology>
    </subcellularLocation>
</comment>
<feature type="transmembrane region" description="Helical" evidence="3">
    <location>
        <begin position="413"/>
        <end position="435"/>
    </location>
</feature>
<dbReference type="GO" id="GO:0008028">
    <property type="term" value="F:monocarboxylic acid transmembrane transporter activity"/>
    <property type="evidence" value="ECO:0007669"/>
    <property type="project" value="TreeGrafter"/>
</dbReference>
<dbReference type="InterPro" id="IPR020846">
    <property type="entry name" value="MFS_dom"/>
</dbReference>
<feature type="transmembrane region" description="Helical" evidence="3">
    <location>
        <begin position="447"/>
        <end position="465"/>
    </location>
</feature>
<feature type="compositionally biased region" description="Basic residues" evidence="2">
    <location>
        <begin position="170"/>
        <end position="181"/>
    </location>
</feature>
<feature type="compositionally biased region" description="Basic residues" evidence="2">
    <location>
        <begin position="641"/>
        <end position="652"/>
    </location>
</feature>
<keyword evidence="3" id="KW-0472">Membrane</keyword>
<proteinExistence type="predicted"/>
<dbReference type="OrthoDB" id="6509908at2759"/>
<organism evidence="5 6">
    <name type="scientific">Drosophila virilis</name>
    <name type="common">Fruit fly</name>
    <dbReference type="NCBI Taxonomy" id="7244"/>
    <lineage>
        <taxon>Eukaryota</taxon>
        <taxon>Metazoa</taxon>
        <taxon>Ecdysozoa</taxon>
        <taxon>Arthropoda</taxon>
        <taxon>Hexapoda</taxon>
        <taxon>Insecta</taxon>
        <taxon>Pterygota</taxon>
        <taxon>Neoptera</taxon>
        <taxon>Endopterygota</taxon>
        <taxon>Diptera</taxon>
        <taxon>Brachycera</taxon>
        <taxon>Muscomorpha</taxon>
        <taxon>Ephydroidea</taxon>
        <taxon>Drosophilidae</taxon>
        <taxon>Drosophila</taxon>
    </lineage>
</organism>
<dbReference type="Pfam" id="PF07690">
    <property type="entry name" value="MFS_1"/>
    <property type="match status" value="1"/>
</dbReference>
<feature type="region of interest" description="Disordered" evidence="2">
    <location>
        <begin position="93"/>
        <end position="194"/>
    </location>
</feature>
<evidence type="ECO:0000256" key="3">
    <source>
        <dbReference type="SAM" id="Phobius"/>
    </source>
</evidence>
<keyword evidence="3" id="KW-0812">Transmembrane</keyword>
<feature type="transmembrane region" description="Helical" evidence="3">
    <location>
        <begin position="380"/>
        <end position="406"/>
    </location>
</feature>
<keyword evidence="3" id="KW-1133">Transmembrane helix</keyword>
<dbReference type="EMBL" id="CH940648">
    <property type="protein sequence ID" value="KRF79424.1"/>
    <property type="molecule type" value="Genomic_DNA"/>
</dbReference>
<feature type="domain" description="Major facilitator superfamily (MFS) profile" evidence="4">
    <location>
        <begin position="289"/>
        <end position="857"/>
    </location>
</feature>
<keyword evidence="6" id="KW-1185">Reference proteome</keyword>
<dbReference type="InterPro" id="IPR050327">
    <property type="entry name" value="Proton-linked_MCT"/>
</dbReference>
<feature type="region of interest" description="Disordered" evidence="2">
    <location>
        <begin position="1"/>
        <end position="65"/>
    </location>
</feature>
<protein>
    <recommendedName>
        <fullName evidence="4">Major facilitator superfamily (MFS) profile domain-containing protein</fullName>
    </recommendedName>
</protein>